<evidence type="ECO:0000259" key="3">
    <source>
        <dbReference type="PROSITE" id="PS50883"/>
    </source>
</evidence>
<evidence type="ECO:0000259" key="2">
    <source>
        <dbReference type="PROSITE" id="PS50113"/>
    </source>
</evidence>
<evidence type="ECO:0000313" key="6">
    <source>
        <dbReference type="Proteomes" id="UP001596143"/>
    </source>
</evidence>
<dbReference type="Gene3D" id="3.30.450.20">
    <property type="entry name" value="PAS domain"/>
    <property type="match status" value="2"/>
</dbReference>
<dbReference type="InterPro" id="IPR035965">
    <property type="entry name" value="PAS-like_dom_sf"/>
</dbReference>
<feature type="domain" description="PAS" evidence="1">
    <location>
        <begin position="132"/>
        <end position="202"/>
    </location>
</feature>
<dbReference type="SUPFAM" id="SSF55073">
    <property type="entry name" value="Nucleotide cyclase"/>
    <property type="match status" value="1"/>
</dbReference>
<dbReference type="InterPro" id="IPR000700">
    <property type="entry name" value="PAS-assoc_C"/>
</dbReference>
<dbReference type="SUPFAM" id="SSF141868">
    <property type="entry name" value="EAL domain-like"/>
    <property type="match status" value="1"/>
</dbReference>
<dbReference type="InterPro" id="IPR013655">
    <property type="entry name" value="PAS_fold_3"/>
</dbReference>
<dbReference type="InterPro" id="IPR035919">
    <property type="entry name" value="EAL_sf"/>
</dbReference>
<dbReference type="InterPro" id="IPR029787">
    <property type="entry name" value="Nucleotide_cyclase"/>
</dbReference>
<dbReference type="NCBIfam" id="TIGR00229">
    <property type="entry name" value="sensory_box"/>
    <property type="match status" value="2"/>
</dbReference>
<dbReference type="NCBIfam" id="TIGR00254">
    <property type="entry name" value="GGDEF"/>
    <property type="match status" value="1"/>
</dbReference>
<feature type="domain" description="PAC" evidence="2">
    <location>
        <begin position="79"/>
        <end position="131"/>
    </location>
</feature>
<dbReference type="InterPro" id="IPR000014">
    <property type="entry name" value="PAS"/>
</dbReference>
<dbReference type="PROSITE" id="PS50113">
    <property type="entry name" value="PAC"/>
    <property type="match status" value="2"/>
</dbReference>
<name>A0ABW0U4P0_9BACI</name>
<evidence type="ECO:0000313" key="5">
    <source>
        <dbReference type="EMBL" id="MFC5627679.1"/>
    </source>
</evidence>
<dbReference type="EMBL" id="JBHSPF010000012">
    <property type="protein sequence ID" value="MFC5627679.1"/>
    <property type="molecule type" value="Genomic_DNA"/>
</dbReference>
<accession>A0ABW0U4P0</accession>
<proteinExistence type="predicted"/>
<dbReference type="SUPFAM" id="SSF55785">
    <property type="entry name" value="PYP-like sensor domain (PAS domain)"/>
    <property type="match status" value="2"/>
</dbReference>
<feature type="domain" description="EAL" evidence="3">
    <location>
        <begin position="433"/>
        <end position="685"/>
    </location>
</feature>
<dbReference type="SMART" id="SM00267">
    <property type="entry name" value="GGDEF"/>
    <property type="match status" value="1"/>
</dbReference>
<dbReference type="CDD" id="cd01948">
    <property type="entry name" value="EAL"/>
    <property type="match status" value="1"/>
</dbReference>
<dbReference type="CDD" id="cd00130">
    <property type="entry name" value="PAS"/>
    <property type="match status" value="2"/>
</dbReference>
<dbReference type="Pfam" id="PF00563">
    <property type="entry name" value="EAL"/>
    <property type="match status" value="1"/>
</dbReference>
<dbReference type="Gene3D" id="3.30.70.270">
    <property type="match status" value="1"/>
</dbReference>
<dbReference type="SMART" id="SM00091">
    <property type="entry name" value="PAS"/>
    <property type="match status" value="2"/>
</dbReference>
<evidence type="ECO:0000259" key="1">
    <source>
        <dbReference type="PROSITE" id="PS50112"/>
    </source>
</evidence>
<keyword evidence="6" id="KW-1185">Reference proteome</keyword>
<dbReference type="Pfam" id="PF08447">
    <property type="entry name" value="PAS_3"/>
    <property type="match status" value="1"/>
</dbReference>
<organism evidence="5 6">
    <name type="scientific">Aliibacillus thermotolerans</name>
    <dbReference type="NCBI Taxonomy" id="1834418"/>
    <lineage>
        <taxon>Bacteria</taxon>
        <taxon>Bacillati</taxon>
        <taxon>Bacillota</taxon>
        <taxon>Bacilli</taxon>
        <taxon>Bacillales</taxon>
        <taxon>Bacillaceae</taxon>
        <taxon>Aliibacillus</taxon>
    </lineage>
</organism>
<protein>
    <submittedName>
        <fullName evidence="5">EAL domain-containing protein</fullName>
    </submittedName>
</protein>
<dbReference type="SMART" id="SM00052">
    <property type="entry name" value="EAL"/>
    <property type="match status" value="1"/>
</dbReference>
<dbReference type="Pfam" id="PF13426">
    <property type="entry name" value="PAS_9"/>
    <property type="match status" value="1"/>
</dbReference>
<sequence length="685" mass="79336">MVDISKRLQDIKYALDQSAIVAFTDPFGTIMEVNDKFCEISQYTRDELIGENHRIINSGYHSKDFFKEMWKTIASGKVWRGEIKNKAKDGSYYWVDTTIVPFLNDEGKPYQYISIRYEITKRKEMEEELKRREEKYRLITENSTDLVSTIDREGNFMYVSPSHQIYLGYDLEKLESSNLISFIHEEDQKRVLASIQRAFDEGRTAASLIELRIRRKNGTYMEAEARLSPIINKETNIASVVFVMRNISSRKKDQQKMYRLTYHDSLTHLPNRRYFMKELQRAVKQAKNNRSRLGIIHLDIDRLKYINDSSGHEVGDMILLEVANRIRQTIRGSDTVARIGGDEFAILVPNISGKQEMEKLAKQMNHRLQDAIEVERYAYHLSCSIGISLFPDNGRTPDELLRHANMAMHTAKEQGRRGYLFFHPDMEKRSLERILIENELKKAIENEQFYLEYQPKIHLASGKLIGMEALVRWDHTELGKIAPNKFIFVAEETGLIHLLGEWVLKESCRQNKAWQKAGYPPLKISVNLSPPQLHENLVEKVESILQETGLAPQWLELEVTESVFALVENVESVLESLRQLGVTISIDDFGTGYSSFSYIKYLPIDALKIDRSFVRDIADNRESRTIVEAILSITKALNLNVIAEGIETKEQLDVLTVIGCQEGQGYFFSMPLSSKDFQRYMEEYR</sequence>
<dbReference type="SMART" id="SM00086">
    <property type="entry name" value="PAC"/>
    <property type="match status" value="2"/>
</dbReference>
<gene>
    <name evidence="5" type="ORF">ACFPTR_02040</name>
</gene>
<dbReference type="InterPro" id="IPR000160">
    <property type="entry name" value="GGDEF_dom"/>
</dbReference>
<reference evidence="6" key="1">
    <citation type="journal article" date="2019" name="Int. J. Syst. Evol. Microbiol.">
        <title>The Global Catalogue of Microorganisms (GCM) 10K type strain sequencing project: providing services to taxonomists for standard genome sequencing and annotation.</title>
        <authorList>
            <consortium name="The Broad Institute Genomics Platform"/>
            <consortium name="The Broad Institute Genome Sequencing Center for Infectious Disease"/>
            <person name="Wu L."/>
            <person name="Ma J."/>
        </authorList>
    </citation>
    <scope>NUCLEOTIDE SEQUENCE [LARGE SCALE GENOMIC DNA]</scope>
    <source>
        <strain evidence="6">CGMCC 1.15790</strain>
    </source>
</reference>
<dbReference type="PROSITE" id="PS50112">
    <property type="entry name" value="PAS"/>
    <property type="match status" value="2"/>
</dbReference>
<feature type="domain" description="PAC" evidence="2">
    <location>
        <begin position="207"/>
        <end position="259"/>
    </location>
</feature>
<dbReference type="Gene3D" id="3.20.20.450">
    <property type="entry name" value="EAL domain"/>
    <property type="match status" value="1"/>
</dbReference>
<dbReference type="PANTHER" id="PTHR44757:SF2">
    <property type="entry name" value="BIOFILM ARCHITECTURE MAINTENANCE PROTEIN MBAA"/>
    <property type="match status" value="1"/>
</dbReference>
<dbReference type="PROSITE" id="PS50883">
    <property type="entry name" value="EAL"/>
    <property type="match status" value="1"/>
</dbReference>
<dbReference type="RefSeq" id="WP_270895278.1">
    <property type="nucleotide sequence ID" value="NZ_JBHSPF010000012.1"/>
</dbReference>
<dbReference type="InterPro" id="IPR001610">
    <property type="entry name" value="PAC"/>
</dbReference>
<dbReference type="InterPro" id="IPR052155">
    <property type="entry name" value="Biofilm_reg_signaling"/>
</dbReference>
<feature type="domain" description="PAS" evidence="1">
    <location>
        <begin position="7"/>
        <end position="64"/>
    </location>
</feature>
<dbReference type="InterPro" id="IPR001633">
    <property type="entry name" value="EAL_dom"/>
</dbReference>
<dbReference type="Pfam" id="PF00990">
    <property type="entry name" value="GGDEF"/>
    <property type="match status" value="1"/>
</dbReference>
<dbReference type="InterPro" id="IPR043128">
    <property type="entry name" value="Rev_trsase/Diguanyl_cyclase"/>
</dbReference>
<dbReference type="PANTHER" id="PTHR44757">
    <property type="entry name" value="DIGUANYLATE CYCLASE DGCP"/>
    <property type="match status" value="1"/>
</dbReference>
<feature type="domain" description="GGDEF" evidence="4">
    <location>
        <begin position="291"/>
        <end position="424"/>
    </location>
</feature>
<dbReference type="CDD" id="cd01949">
    <property type="entry name" value="GGDEF"/>
    <property type="match status" value="1"/>
</dbReference>
<evidence type="ECO:0000259" key="4">
    <source>
        <dbReference type="PROSITE" id="PS50887"/>
    </source>
</evidence>
<comment type="caution">
    <text evidence="5">The sequence shown here is derived from an EMBL/GenBank/DDBJ whole genome shotgun (WGS) entry which is preliminary data.</text>
</comment>
<dbReference type="Proteomes" id="UP001596143">
    <property type="component" value="Unassembled WGS sequence"/>
</dbReference>
<dbReference type="PROSITE" id="PS50887">
    <property type="entry name" value="GGDEF"/>
    <property type="match status" value="1"/>
</dbReference>